<dbReference type="InterPro" id="IPR037284">
    <property type="entry name" value="SUF_FeS_clus_asmbl_SufBD_sf"/>
</dbReference>
<protein>
    <submittedName>
        <fullName evidence="2">SufD family Fe-S cluster assembly protein</fullName>
    </submittedName>
</protein>
<dbReference type="PANTHER" id="PTHR30508:SF6">
    <property type="entry name" value="UPF0051 PROTEIN MJ0034"/>
    <property type="match status" value="1"/>
</dbReference>
<dbReference type="Proteomes" id="UP000886741">
    <property type="component" value="Unassembled WGS sequence"/>
</dbReference>
<dbReference type="AlphaFoldDB" id="A0A9D1JSM2"/>
<evidence type="ECO:0000313" key="2">
    <source>
        <dbReference type="EMBL" id="HIS64405.1"/>
    </source>
</evidence>
<organism evidence="2 3">
    <name type="scientific">Candidatus Avoscillospira avistercoris</name>
    <dbReference type="NCBI Taxonomy" id="2840707"/>
    <lineage>
        <taxon>Bacteria</taxon>
        <taxon>Bacillati</taxon>
        <taxon>Bacillota</taxon>
        <taxon>Clostridia</taxon>
        <taxon>Eubacteriales</taxon>
        <taxon>Oscillospiraceae</taxon>
        <taxon>Oscillospiraceae incertae sedis</taxon>
        <taxon>Candidatus Avoscillospira</taxon>
    </lineage>
</organism>
<accession>A0A9D1JSM2</accession>
<reference evidence="2" key="2">
    <citation type="journal article" date="2021" name="PeerJ">
        <title>Extensive microbial diversity within the chicken gut microbiome revealed by metagenomics and culture.</title>
        <authorList>
            <person name="Gilroy R."/>
            <person name="Ravi A."/>
            <person name="Getino M."/>
            <person name="Pursley I."/>
            <person name="Horton D.L."/>
            <person name="Alikhan N.F."/>
            <person name="Baker D."/>
            <person name="Gharbi K."/>
            <person name="Hall N."/>
            <person name="Watson M."/>
            <person name="Adriaenssens E.M."/>
            <person name="Foster-Nyarko E."/>
            <person name="Jarju S."/>
            <person name="Secka A."/>
            <person name="Antonio M."/>
            <person name="Oren A."/>
            <person name="Chaudhuri R.R."/>
            <person name="La Ragione R."/>
            <person name="Hildebrand F."/>
            <person name="Pallen M.J."/>
        </authorList>
    </citation>
    <scope>NUCLEOTIDE SEQUENCE</scope>
    <source>
        <strain evidence="2">ChiBcec16-1751</strain>
    </source>
</reference>
<dbReference type="InterPro" id="IPR000825">
    <property type="entry name" value="SUF_FeS_clus_asmbl_SufBD_core"/>
</dbReference>
<feature type="domain" description="SUF system FeS cluster assembly SufBD core" evidence="1">
    <location>
        <begin position="87"/>
        <end position="305"/>
    </location>
</feature>
<evidence type="ECO:0000259" key="1">
    <source>
        <dbReference type="Pfam" id="PF01458"/>
    </source>
</evidence>
<gene>
    <name evidence="2" type="ORF">IAA83_03415</name>
</gene>
<comment type="caution">
    <text evidence="2">The sequence shown here is derived from an EMBL/GenBank/DDBJ whole genome shotgun (WGS) entry which is preliminary data.</text>
</comment>
<dbReference type="SUPFAM" id="SSF101960">
    <property type="entry name" value="Stabilizer of iron transporter SufD"/>
    <property type="match status" value="1"/>
</dbReference>
<dbReference type="InterPro" id="IPR055346">
    <property type="entry name" value="Fe-S_cluster_assembly_SufBD"/>
</dbReference>
<dbReference type="GO" id="GO:0016226">
    <property type="term" value="P:iron-sulfur cluster assembly"/>
    <property type="evidence" value="ECO:0007669"/>
    <property type="project" value="InterPro"/>
</dbReference>
<proteinExistence type="predicted"/>
<sequence>MLNDVQKHILEVVAAMKNGEADGAVNIRIDGKKAHRVNSEHIRIESKTDKDGIDIHIAPFTKHESVHIPVVLTESGFHDKVYNDFYIGEGAEVNIVAGCGIHNCGCDDSQHDGVHTFYVGKNAKVTYSETHYGEGEGGGKRILNPETILYLEEGASVTLDTTQIKGVDDTKRYTKAVLGKDAEIIITEKLLTHDNQYAESEMDVFLNGEGSKTRVISRSVAQDNSVQVFYPRVEGNAPCFGHVSCDAIIMGEAKVKAIPAISCNHVDAGLIHEAAIGKIAGDQLLKLMTLGLTAEEAEEKILEGFLR</sequence>
<dbReference type="Pfam" id="PF01458">
    <property type="entry name" value="SUFBD_core"/>
    <property type="match status" value="1"/>
</dbReference>
<dbReference type="PANTHER" id="PTHR30508">
    <property type="entry name" value="FES CLUSTER ASSEMBLY PROTEIN SUF"/>
    <property type="match status" value="1"/>
</dbReference>
<reference evidence="2" key="1">
    <citation type="submission" date="2020-10" db="EMBL/GenBank/DDBJ databases">
        <authorList>
            <person name="Gilroy R."/>
        </authorList>
    </citation>
    <scope>NUCLEOTIDE SEQUENCE</scope>
    <source>
        <strain evidence="2">ChiBcec16-1751</strain>
    </source>
</reference>
<dbReference type="EMBL" id="DVJJ01000053">
    <property type="protein sequence ID" value="HIS64405.1"/>
    <property type="molecule type" value="Genomic_DNA"/>
</dbReference>
<name>A0A9D1JSM2_9FIRM</name>
<evidence type="ECO:0000313" key="3">
    <source>
        <dbReference type="Proteomes" id="UP000886741"/>
    </source>
</evidence>